<feature type="compositionally biased region" description="Low complexity" evidence="1">
    <location>
        <begin position="341"/>
        <end position="350"/>
    </location>
</feature>
<feature type="signal peptide" evidence="2">
    <location>
        <begin position="1"/>
        <end position="17"/>
    </location>
</feature>
<accession>A0A8H3HQ57</accession>
<protein>
    <recommendedName>
        <fullName evidence="3">ThuA-like domain-containing protein</fullName>
    </recommendedName>
</protein>
<gene>
    <name evidence="4" type="ORF">RDB_LOCUS177298</name>
</gene>
<dbReference type="InterPro" id="IPR029010">
    <property type="entry name" value="ThuA-like"/>
</dbReference>
<dbReference type="PANTHER" id="PTHR40469:SF2">
    <property type="entry name" value="GALACTOSE-BINDING DOMAIN-LIKE SUPERFAMILY PROTEIN"/>
    <property type="match status" value="1"/>
</dbReference>
<organism evidence="4 5">
    <name type="scientific">Rhizoctonia solani</name>
    <dbReference type="NCBI Taxonomy" id="456999"/>
    <lineage>
        <taxon>Eukaryota</taxon>
        <taxon>Fungi</taxon>
        <taxon>Dikarya</taxon>
        <taxon>Basidiomycota</taxon>
        <taxon>Agaricomycotina</taxon>
        <taxon>Agaricomycetes</taxon>
        <taxon>Cantharellales</taxon>
        <taxon>Ceratobasidiaceae</taxon>
        <taxon>Rhizoctonia</taxon>
    </lineage>
</organism>
<dbReference type="Pfam" id="PF06283">
    <property type="entry name" value="ThuA"/>
    <property type="match status" value="1"/>
</dbReference>
<evidence type="ECO:0000259" key="3">
    <source>
        <dbReference type="Pfam" id="PF06283"/>
    </source>
</evidence>
<evidence type="ECO:0000256" key="1">
    <source>
        <dbReference type="SAM" id="MobiDB-lite"/>
    </source>
</evidence>
<keyword evidence="2" id="KW-0732">Signal</keyword>
<reference evidence="4" key="1">
    <citation type="submission" date="2021-01" db="EMBL/GenBank/DDBJ databases">
        <authorList>
            <person name="Kaushik A."/>
        </authorList>
    </citation>
    <scope>NUCLEOTIDE SEQUENCE</scope>
    <source>
        <strain evidence="4">AG4-RS23</strain>
    </source>
</reference>
<feature type="region of interest" description="Disordered" evidence="1">
    <location>
        <begin position="316"/>
        <end position="350"/>
    </location>
</feature>
<dbReference type="InterPro" id="IPR029062">
    <property type="entry name" value="Class_I_gatase-like"/>
</dbReference>
<dbReference type="Proteomes" id="UP000663861">
    <property type="component" value="Unassembled WGS sequence"/>
</dbReference>
<dbReference type="SUPFAM" id="SSF52317">
    <property type="entry name" value="Class I glutamine amidotransferase-like"/>
    <property type="match status" value="1"/>
</dbReference>
<proteinExistence type="predicted"/>
<feature type="domain" description="ThuA-like" evidence="3">
    <location>
        <begin position="31"/>
        <end position="277"/>
    </location>
</feature>
<evidence type="ECO:0000313" key="4">
    <source>
        <dbReference type="EMBL" id="CAE6532555.1"/>
    </source>
</evidence>
<evidence type="ECO:0000313" key="5">
    <source>
        <dbReference type="Proteomes" id="UP000663861"/>
    </source>
</evidence>
<evidence type="ECO:0000256" key="2">
    <source>
        <dbReference type="SAM" id="SignalP"/>
    </source>
</evidence>
<dbReference type="AlphaFoldDB" id="A0A8H3HQ57"/>
<name>A0A8H3HQ57_9AGAM</name>
<feature type="chain" id="PRO_5034914217" description="ThuA-like domain-containing protein" evidence="2">
    <location>
        <begin position="18"/>
        <end position="377"/>
    </location>
</feature>
<dbReference type="Gene3D" id="3.40.50.880">
    <property type="match status" value="1"/>
</dbReference>
<sequence>MIVPASAVLALAGFAAAQEWPTAYSNPLEAKVLIYSYCDGFRHDSIPTAVKQLQAWGPYYNVSFDATEDQTKIRTENLAQYDAIVFVSSTGNIFDTEGQTAFADYLAKGGNFASYHAAAAAYLEKPWSYWTQSLGATFDHHPAFQTATFVKEMTGHPATDPAPDRWTFGEEVYSFTSDPRKLGAKLLFSVDPKSYNDSGTPAGQGDPHPIDSGTPAGQGDPHPIAWYQDYSAGAVMKTGGPGPGIAGRSFYSSLGHANSTWMDATFMKHVMGGLTWTFASNTTRVASGLYDGVSPTVHTGATNNVTSAAVSQGTPVLGSNKVATNIPPKPTATSSSNEPDSTGGANSSSTSGAIVSVPAGAWAVAVAALGAILGASF</sequence>
<dbReference type="EMBL" id="CAJMWY010004460">
    <property type="protein sequence ID" value="CAE6532555.1"/>
    <property type="molecule type" value="Genomic_DNA"/>
</dbReference>
<comment type="caution">
    <text evidence="4">The sequence shown here is derived from an EMBL/GenBank/DDBJ whole genome shotgun (WGS) entry which is preliminary data.</text>
</comment>
<feature type="compositionally biased region" description="Polar residues" evidence="1">
    <location>
        <begin position="331"/>
        <end position="340"/>
    </location>
</feature>
<dbReference type="PANTHER" id="PTHR40469">
    <property type="entry name" value="SECRETED GLYCOSYL HYDROLASE"/>
    <property type="match status" value="1"/>
</dbReference>
<feature type="region of interest" description="Disordered" evidence="1">
    <location>
        <begin position="196"/>
        <end position="223"/>
    </location>
</feature>